<proteinExistence type="predicted"/>
<dbReference type="PANTHER" id="PTHR46663:SF3">
    <property type="entry name" value="SLL0267 PROTEIN"/>
    <property type="match status" value="1"/>
</dbReference>
<feature type="domain" description="PAS" evidence="1">
    <location>
        <begin position="124"/>
        <end position="169"/>
    </location>
</feature>
<dbReference type="InterPro" id="IPR052163">
    <property type="entry name" value="DGC-Regulatory_Protein"/>
</dbReference>
<dbReference type="Gene3D" id="3.30.70.270">
    <property type="match status" value="1"/>
</dbReference>
<accession>A0ABQ2XFA8</accession>
<dbReference type="InterPro" id="IPR000700">
    <property type="entry name" value="PAS-assoc_C"/>
</dbReference>
<dbReference type="Pfam" id="PF08447">
    <property type="entry name" value="PAS_3"/>
    <property type="match status" value="1"/>
</dbReference>
<dbReference type="RefSeq" id="WP_268248958.1">
    <property type="nucleotide sequence ID" value="NZ_BMYT01000003.1"/>
</dbReference>
<dbReference type="NCBIfam" id="TIGR00254">
    <property type="entry name" value="GGDEF"/>
    <property type="match status" value="1"/>
</dbReference>
<dbReference type="InterPro" id="IPR035965">
    <property type="entry name" value="PAS-like_dom_sf"/>
</dbReference>
<dbReference type="CDD" id="cd01949">
    <property type="entry name" value="GGDEF"/>
    <property type="match status" value="1"/>
</dbReference>
<dbReference type="InterPro" id="IPR000014">
    <property type="entry name" value="PAS"/>
</dbReference>
<dbReference type="InterPro" id="IPR000160">
    <property type="entry name" value="GGDEF_dom"/>
</dbReference>
<dbReference type="PROSITE" id="PS50112">
    <property type="entry name" value="PAS"/>
    <property type="match status" value="1"/>
</dbReference>
<sequence>MHKFFDIKIEDKIGIWDFNVRSKRVCWNTVMYRLHNTSMQAFNDSFVAWISMIHPDDRESFKSAFLNFSNNCRSSEFEFRLALPIELTRRLKLISHITFDQFAKPERITGICFDLDDHEAIESKCSTMYTVVEQNPLSIMITDANTIIKYVNPSFSKLTGYSSNELLGKKPTLLKSGQTPKQTYQQMWSALLKGATWSGQLVNRKKNGAIYYEKVHMAPIKNKAGLITHFVSIKLDITKEKKNHEQLTSMAHYDSLTGLCNRLFFFEKLQYAITVAKREKEKIALLFLDLDKFKPINDSYGHAMGDKVLREIALRLKSITRESDCVGRIGGDEFVIFLPKIQSTQQVLTICEKIKCRLSEPILIHNNPISIACCIGIALYPDHGNSINSLSQNADSAMYEAKAIGGNTITMFNNRIIISP</sequence>
<dbReference type="EMBL" id="BMYT01000003">
    <property type="protein sequence ID" value="GGX14613.1"/>
    <property type="molecule type" value="Genomic_DNA"/>
</dbReference>
<dbReference type="InterPro" id="IPR001610">
    <property type="entry name" value="PAC"/>
</dbReference>
<dbReference type="SUPFAM" id="SSF55073">
    <property type="entry name" value="Nucleotide cyclase"/>
    <property type="match status" value="1"/>
</dbReference>
<dbReference type="PROSITE" id="PS50113">
    <property type="entry name" value="PAC"/>
    <property type="match status" value="1"/>
</dbReference>
<gene>
    <name evidence="4" type="ORF">GCM10011282_21070</name>
</gene>
<dbReference type="SUPFAM" id="SSF55785">
    <property type="entry name" value="PYP-like sensor domain (PAS domain)"/>
    <property type="match status" value="2"/>
</dbReference>
<dbReference type="SMART" id="SM00086">
    <property type="entry name" value="PAC"/>
    <property type="match status" value="1"/>
</dbReference>
<dbReference type="PROSITE" id="PS50887">
    <property type="entry name" value="GGDEF"/>
    <property type="match status" value="1"/>
</dbReference>
<evidence type="ECO:0000259" key="2">
    <source>
        <dbReference type="PROSITE" id="PS50113"/>
    </source>
</evidence>
<dbReference type="InterPro" id="IPR029787">
    <property type="entry name" value="Nucleotide_cyclase"/>
</dbReference>
<comment type="caution">
    <text evidence="4">The sequence shown here is derived from an EMBL/GenBank/DDBJ whole genome shotgun (WGS) entry which is preliminary data.</text>
</comment>
<dbReference type="PANTHER" id="PTHR46663">
    <property type="entry name" value="DIGUANYLATE CYCLASE DGCT-RELATED"/>
    <property type="match status" value="1"/>
</dbReference>
<dbReference type="Gene3D" id="3.30.450.20">
    <property type="entry name" value="PAS domain"/>
    <property type="match status" value="2"/>
</dbReference>
<dbReference type="SMART" id="SM00267">
    <property type="entry name" value="GGDEF"/>
    <property type="match status" value="1"/>
</dbReference>
<dbReference type="InterPro" id="IPR043128">
    <property type="entry name" value="Rev_trsase/Diguanyl_cyclase"/>
</dbReference>
<dbReference type="Pfam" id="PF13426">
    <property type="entry name" value="PAS_9"/>
    <property type="match status" value="1"/>
</dbReference>
<dbReference type="InterPro" id="IPR013655">
    <property type="entry name" value="PAS_fold_3"/>
</dbReference>
<name>A0ABQ2XFA8_9BURK</name>
<evidence type="ECO:0000313" key="4">
    <source>
        <dbReference type="EMBL" id="GGX14613.1"/>
    </source>
</evidence>
<dbReference type="SMART" id="SM00091">
    <property type="entry name" value="PAS"/>
    <property type="match status" value="1"/>
</dbReference>
<evidence type="ECO:0000259" key="1">
    <source>
        <dbReference type="PROSITE" id="PS50112"/>
    </source>
</evidence>
<evidence type="ECO:0008006" key="6">
    <source>
        <dbReference type="Google" id="ProtNLM"/>
    </source>
</evidence>
<feature type="domain" description="PAC" evidence="2">
    <location>
        <begin position="195"/>
        <end position="249"/>
    </location>
</feature>
<dbReference type="CDD" id="cd00130">
    <property type="entry name" value="PAS"/>
    <property type="match status" value="1"/>
</dbReference>
<feature type="domain" description="GGDEF" evidence="3">
    <location>
        <begin position="281"/>
        <end position="414"/>
    </location>
</feature>
<evidence type="ECO:0000259" key="3">
    <source>
        <dbReference type="PROSITE" id="PS50887"/>
    </source>
</evidence>
<dbReference type="Proteomes" id="UP000620127">
    <property type="component" value="Unassembled WGS sequence"/>
</dbReference>
<evidence type="ECO:0000313" key="5">
    <source>
        <dbReference type="Proteomes" id="UP000620127"/>
    </source>
</evidence>
<keyword evidence="5" id="KW-1185">Reference proteome</keyword>
<protein>
    <recommendedName>
        <fullName evidence="6">Diguanylate cyclase</fullName>
    </recommendedName>
</protein>
<reference evidence="5" key="1">
    <citation type="journal article" date="2019" name="Int. J. Syst. Evol. Microbiol.">
        <title>The Global Catalogue of Microorganisms (GCM) 10K type strain sequencing project: providing services to taxonomists for standard genome sequencing and annotation.</title>
        <authorList>
            <consortium name="The Broad Institute Genomics Platform"/>
            <consortium name="The Broad Institute Genome Sequencing Center for Infectious Disease"/>
            <person name="Wu L."/>
            <person name="Ma J."/>
        </authorList>
    </citation>
    <scope>NUCLEOTIDE SEQUENCE [LARGE SCALE GENOMIC DNA]</scope>
    <source>
        <strain evidence="5">KCTC 23916</strain>
    </source>
</reference>
<dbReference type="Pfam" id="PF00990">
    <property type="entry name" value="GGDEF"/>
    <property type="match status" value="1"/>
</dbReference>
<organism evidence="4 5">
    <name type="scientific">Undibacterium macrobrachii</name>
    <dbReference type="NCBI Taxonomy" id="1119058"/>
    <lineage>
        <taxon>Bacteria</taxon>
        <taxon>Pseudomonadati</taxon>
        <taxon>Pseudomonadota</taxon>
        <taxon>Betaproteobacteria</taxon>
        <taxon>Burkholderiales</taxon>
        <taxon>Oxalobacteraceae</taxon>
        <taxon>Undibacterium</taxon>
    </lineage>
</organism>
<dbReference type="NCBIfam" id="TIGR00229">
    <property type="entry name" value="sensory_box"/>
    <property type="match status" value="1"/>
</dbReference>